<proteinExistence type="predicted"/>
<gene>
    <name evidence="2" type="ORF">CRE_01975</name>
</gene>
<dbReference type="STRING" id="31234.E3LGL0"/>
<sequence>MTARFFMGNKRVSKQRKKRKGNEKNGSFSGSRCRLPWTGVWLENGNELNITHNSIGNLGNCVQKSRDLYLLTSDT</sequence>
<dbReference type="Proteomes" id="UP000008281">
    <property type="component" value="Unassembled WGS sequence"/>
</dbReference>
<organism evidence="3">
    <name type="scientific">Caenorhabditis remanei</name>
    <name type="common">Caenorhabditis vulgaris</name>
    <dbReference type="NCBI Taxonomy" id="31234"/>
    <lineage>
        <taxon>Eukaryota</taxon>
        <taxon>Metazoa</taxon>
        <taxon>Ecdysozoa</taxon>
        <taxon>Nematoda</taxon>
        <taxon>Chromadorea</taxon>
        <taxon>Rhabditida</taxon>
        <taxon>Rhabditina</taxon>
        <taxon>Rhabditomorpha</taxon>
        <taxon>Rhabditoidea</taxon>
        <taxon>Rhabditidae</taxon>
        <taxon>Peloderinae</taxon>
        <taxon>Caenorhabditis</taxon>
    </lineage>
</organism>
<dbReference type="OMA" id="RFFMGNK"/>
<protein>
    <submittedName>
        <fullName evidence="2">Uncharacterized protein</fullName>
    </submittedName>
</protein>
<accession>E3LGL0</accession>
<dbReference type="AlphaFoldDB" id="E3LGL0"/>
<name>E3LGL0_CAERE</name>
<dbReference type="HOGENOM" id="CLU_2673450_0_0_1"/>
<evidence type="ECO:0000256" key="1">
    <source>
        <dbReference type="SAM" id="MobiDB-lite"/>
    </source>
</evidence>
<dbReference type="EMBL" id="DS268408">
    <property type="protein sequence ID" value="EFO85943.1"/>
    <property type="molecule type" value="Genomic_DNA"/>
</dbReference>
<feature type="region of interest" description="Disordered" evidence="1">
    <location>
        <begin position="1"/>
        <end position="30"/>
    </location>
</feature>
<evidence type="ECO:0000313" key="3">
    <source>
        <dbReference type="Proteomes" id="UP000008281"/>
    </source>
</evidence>
<feature type="compositionally biased region" description="Basic residues" evidence="1">
    <location>
        <begin position="11"/>
        <end position="21"/>
    </location>
</feature>
<keyword evidence="3" id="KW-1185">Reference proteome</keyword>
<dbReference type="InParanoid" id="E3LGL0"/>
<reference evidence="2" key="1">
    <citation type="submission" date="2007-07" db="EMBL/GenBank/DDBJ databases">
        <title>PCAP assembly of the Caenorhabditis remanei genome.</title>
        <authorList>
            <consortium name="The Caenorhabditis remanei Sequencing Consortium"/>
            <person name="Wilson R.K."/>
        </authorList>
    </citation>
    <scope>NUCLEOTIDE SEQUENCE [LARGE SCALE GENOMIC DNA]</scope>
    <source>
        <strain evidence="2">PB4641</strain>
    </source>
</reference>
<evidence type="ECO:0000313" key="2">
    <source>
        <dbReference type="EMBL" id="EFO85943.1"/>
    </source>
</evidence>